<organism evidence="2 3">
    <name type="scientific">Geovibrio thiophilus</name>
    <dbReference type="NCBI Taxonomy" id="139438"/>
    <lineage>
        <taxon>Bacteria</taxon>
        <taxon>Pseudomonadati</taxon>
        <taxon>Deferribacterota</taxon>
        <taxon>Deferribacteres</taxon>
        <taxon>Deferribacterales</taxon>
        <taxon>Geovibrionaceae</taxon>
        <taxon>Geovibrio</taxon>
    </lineage>
</organism>
<dbReference type="InterPro" id="IPR002818">
    <property type="entry name" value="DJ-1/PfpI"/>
</dbReference>
<accession>A0A410JXS9</accession>
<dbReference type="CDD" id="cd03133">
    <property type="entry name" value="GATase1_ES1"/>
    <property type="match status" value="1"/>
</dbReference>
<dbReference type="Pfam" id="PF01965">
    <property type="entry name" value="DJ-1_PfpI"/>
    <property type="match status" value="1"/>
</dbReference>
<proteinExistence type="predicted"/>
<dbReference type="NCBIfam" id="NF008747">
    <property type="entry name" value="PRK11780.1"/>
    <property type="match status" value="1"/>
</dbReference>
<dbReference type="Proteomes" id="UP000287502">
    <property type="component" value="Chromosome"/>
</dbReference>
<feature type="domain" description="DJ-1/PfpI" evidence="1">
    <location>
        <begin position="13"/>
        <end position="193"/>
    </location>
</feature>
<reference evidence="2 3" key="1">
    <citation type="submission" date="2019-01" db="EMBL/GenBank/DDBJ databases">
        <title>Geovibrio thiophilus DSM 11263, complete genome.</title>
        <authorList>
            <person name="Spring S."/>
            <person name="Bunk B."/>
            <person name="Sproer C."/>
        </authorList>
    </citation>
    <scope>NUCLEOTIDE SEQUENCE [LARGE SCALE GENOMIC DNA]</scope>
    <source>
        <strain evidence="2 3">DSM 11263</strain>
    </source>
</reference>
<keyword evidence="3" id="KW-1185">Reference proteome</keyword>
<protein>
    <submittedName>
        <fullName evidence="2">Isoprenoid biosynthesis protein ElbB</fullName>
    </submittedName>
</protein>
<dbReference type="KEGG" id="gtl:EP073_05715"/>
<dbReference type="AlphaFoldDB" id="A0A410JXS9"/>
<dbReference type="Gene3D" id="3.40.50.880">
    <property type="match status" value="1"/>
</dbReference>
<dbReference type="RefSeq" id="WP_128466205.1">
    <property type="nucleotide sequence ID" value="NZ_CP035108.1"/>
</dbReference>
<evidence type="ECO:0000313" key="3">
    <source>
        <dbReference type="Proteomes" id="UP000287502"/>
    </source>
</evidence>
<dbReference type="PANTHER" id="PTHR10224">
    <property type="entry name" value="ES1 PROTEIN HOMOLOG, MITOCHONDRIAL"/>
    <property type="match status" value="1"/>
</dbReference>
<dbReference type="OrthoDB" id="9792284at2"/>
<dbReference type="SUPFAM" id="SSF52317">
    <property type="entry name" value="Class I glutamine amidotransferase-like"/>
    <property type="match status" value="1"/>
</dbReference>
<gene>
    <name evidence="2" type="primary">elbB</name>
    <name evidence="2" type="ORF">EP073_05715</name>
</gene>
<dbReference type="PANTHER" id="PTHR10224:SF12">
    <property type="entry name" value="GLYOXALASE ELBB"/>
    <property type="match status" value="1"/>
</dbReference>
<name>A0A410JXS9_9BACT</name>
<dbReference type="EMBL" id="CP035108">
    <property type="protein sequence ID" value="QAR32919.1"/>
    <property type="molecule type" value="Genomic_DNA"/>
</dbReference>
<dbReference type="InterPro" id="IPR029062">
    <property type="entry name" value="Class_I_gatase-like"/>
</dbReference>
<evidence type="ECO:0000313" key="2">
    <source>
        <dbReference type="EMBL" id="QAR32919.1"/>
    </source>
</evidence>
<dbReference type="PIRSF" id="PIRSF006320">
    <property type="entry name" value="Elb2"/>
    <property type="match status" value="1"/>
</dbReference>
<dbReference type="InterPro" id="IPR026041">
    <property type="entry name" value="ElbB"/>
</dbReference>
<sequence>MPKIGVVLSGCGVFDGAEIHEAVLTLYFLQKSGAETICMAPDIEQLHVVDHLRGEVAAGEKRNVLTEAARIARGNIKNLADVKVSDFDALIFPGGFGNAKNLTDFAVKGADCGINPDVLRIVRETVMAKKPLGAVCIAPVVIAKALEGTGIKTSVTIGSDSDTAHAVEALGTTHVNCPVKDFVADEKNKIVTSPAYMLGRSIPEVAEGIEKTVHKLLAMI</sequence>
<evidence type="ECO:0000259" key="1">
    <source>
        <dbReference type="Pfam" id="PF01965"/>
    </source>
</evidence>